<gene>
    <name evidence="4" type="primary">saqN</name>
</gene>
<dbReference type="SMART" id="SM00822">
    <property type="entry name" value="PKS_KR"/>
    <property type="match status" value="1"/>
</dbReference>
<dbReference type="Gene3D" id="3.40.50.720">
    <property type="entry name" value="NAD(P)-binding Rossmann-like Domain"/>
    <property type="match status" value="1"/>
</dbReference>
<evidence type="ECO:0000256" key="1">
    <source>
        <dbReference type="ARBA" id="ARBA00006484"/>
    </source>
</evidence>
<dbReference type="PROSITE" id="PS00061">
    <property type="entry name" value="ADH_SHORT"/>
    <property type="match status" value="1"/>
</dbReference>
<dbReference type="Pfam" id="PF13561">
    <property type="entry name" value="adh_short_C2"/>
    <property type="match status" value="1"/>
</dbReference>
<dbReference type="FunFam" id="3.40.50.720:FF:000084">
    <property type="entry name" value="Short-chain dehydrogenase reductase"/>
    <property type="match status" value="1"/>
</dbReference>
<keyword evidence="2" id="KW-0560">Oxidoreductase</keyword>
<name>C4NYK5_9ACTN</name>
<evidence type="ECO:0000313" key="4">
    <source>
        <dbReference type="EMBL" id="ACP19359.1"/>
    </source>
</evidence>
<reference evidence="4" key="2">
    <citation type="journal article" date="2009" name="ChemBioChem">
        <title>Cloning and sequencing of the biosynthetic gene cluster for saquayamycin Z and galtamycin B and the elucidation of the assembly of their saccharide chains.</title>
        <authorList>
            <person name="Erb A."/>
            <person name="Luzhetskyy A."/>
            <person name="Hardter U."/>
            <person name="Bechthold A."/>
        </authorList>
    </citation>
    <scope>NUCLEOTIDE SEQUENCE</scope>
    <source>
        <strain evidence="4">Tu 6368</strain>
    </source>
</reference>
<accession>C4NYK5</accession>
<comment type="similarity">
    <text evidence="1">Belongs to the short-chain dehydrogenases/reductases (SDR) family.</text>
</comment>
<evidence type="ECO:0000259" key="3">
    <source>
        <dbReference type="SMART" id="SM00822"/>
    </source>
</evidence>
<evidence type="ECO:0000256" key="2">
    <source>
        <dbReference type="ARBA" id="ARBA00023002"/>
    </source>
</evidence>
<dbReference type="PANTHER" id="PTHR43639:SF1">
    <property type="entry name" value="SHORT-CHAIN DEHYDROGENASE_REDUCTASE FAMILY PROTEIN"/>
    <property type="match status" value="1"/>
</dbReference>
<protein>
    <submittedName>
        <fullName evidence="4">SaqN</fullName>
    </submittedName>
</protein>
<proteinExistence type="inferred from homology"/>
<dbReference type="AlphaFoldDB" id="C4NYK5"/>
<dbReference type="InterPro" id="IPR057326">
    <property type="entry name" value="KR_dom"/>
</dbReference>
<sequence length="253" mass="26092">MQKLAGKTALVTGASRGIGRGIAERLGRDGALVAVHYQSNQDAAEQVVAAIGATGGRAFPVRAELGVPGDVDILFEGLQAGLKEHTGGSTLDIVVNNAGIMGGTAPEEITPEQVNRLLAVNATAPLFIVQRALPLLPEGGRVINVSSALTRMALPQELAYAMSKAALEMLGLHLGRHLAPRGITVNTVAPGITDNGSEMLQVPEVREAMAKTNAFGRMGEPADIADAVAFLASADGRWLTGCVLDVSGGTLLM</sequence>
<dbReference type="InterPro" id="IPR036291">
    <property type="entry name" value="NAD(P)-bd_dom_sf"/>
</dbReference>
<reference evidence="4" key="1">
    <citation type="journal article" date="2007" name="Appl. Microbiol. Biotechnol.">
        <title>A strategy for cloning glycosyltransferase genes involved in natural product biosynthesis.</title>
        <authorList>
            <person name="Luzhetskyy A."/>
            <person name="Weiss H."/>
            <person name="Charge A."/>
            <person name="Welle E."/>
            <person name="Linnenbrink A."/>
            <person name="Vente A."/>
            <person name="Bechthold A."/>
        </authorList>
    </citation>
    <scope>NUCLEOTIDE SEQUENCE</scope>
    <source>
        <strain evidence="4">Tu 6368</strain>
    </source>
</reference>
<dbReference type="PRINTS" id="PR00080">
    <property type="entry name" value="SDRFAMILY"/>
</dbReference>
<dbReference type="GO" id="GO:0016491">
    <property type="term" value="F:oxidoreductase activity"/>
    <property type="evidence" value="ECO:0007669"/>
    <property type="project" value="UniProtKB-KW"/>
</dbReference>
<dbReference type="PRINTS" id="PR00081">
    <property type="entry name" value="GDHRDH"/>
</dbReference>
<dbReference type="EMBL" id="FJ670504">
    <property type="protein sequence ID" value="ACP19359.1"/>
    <property type="molecule type" value="Genomic_DNA"/>
</dbReference>
<feature type="domain" description="Ketoreductase" evidence="3">
    <location>
        <begin position="7"/>
        <end position="195"/>
    </location>
</feature>
<organism evidence="4">
    <name type="scientific">Micromonospora sp. Tu 6368</name>
    <dbReference type="NCBI Taxonomy" id="428986"/>
    <lineage>
        <taxon>Bacteria</taxon>
        <taxon>Bacillati</taxon>
        <taxon>Actinomycetota</taxon>
        <taxon>Actinomycetes</taxon>
        <taxon>Micromonosporales</taxon>
        <taxon>Micromonosporaceae</taxon>
        <taxon>Micromonospora</taxon>
    </lineage>
</organism>
<dbReference type="InterPro" id="IPR002347">
    <property type="entry name" value="SDR_fam"/>
</dbReference>
<dbReference type="SUPFAM" id="SSF51735">
    <property type="entry name" value="NAD(P)-binding Rossmann-fold domains"/>
    <property type="match status" value="1"/>
</dbReference>
<dbReference type="InterPro" id="IPR020904">
    <property type="entry name" value="Sc_DH/Rdtase_CS"/>
</dbReference>
<dbReference type="PANTHER" id="PTHR43639">
    <property type="entry name" value="OXIDOREDUCTASE, SHORT-CHAIN DEHYDROGENASE/REDUCTASE FAMILY (AFU_ORTHOLOGUE AFUA_5G02870)"/>
    <property type="match status" value="1"/>
</dbReference>